<name>A0A6A6X0J3_9PLEO</name>
<proteinExistence type="predicted"/>
<evidence type="ECO:0000313" key="3">
    <source>
        <dbReference type="Proteomes" id="UP000799757"/>
    </source>
</evidence>
<feature type="region of interest" description="Disordered" evidence="1">
    <location>
        <begin position="253"/>
        <end position="366"/>
    </location>
</feature>
<feature type="compositionally biased region" description="Basic and acidic residues" evidence="1">
    <location>
        <begin position="338"/>
        <end position="358"/>
    </location>
</feature>
<dbReference type="Proteomes" id="UP000799757">
    <property type="component" value="Unassembled WGS sequence"/>
</dbReference>
<protein>
    <submittedName>
        <fullName evidence="2">Uncharacterized protein</fullName>
    </submittedName>
</protein>
<feature type="compositionally biased region" description="Low complexity" evidence="1">
    <location>
        <begin position="157"/>
        <end position="168"/>
    </location>
</feature>
<feature type="compositionally biased region" description="Polar residues" evidence="1">
    <location>
        <begin position="50"/>
        <end position="59"/>
    </location>
</feature>
<reference evidence="2" key="1">
    <citation type="journal article" date="2020" name="Stud. Mycol.">
        <title>101 Dothideomycetes genomes: a test case for predicting lifestyles and emergence of pathogens.</title>
        <authorList>
            <person name="Haridas S."/>
            <person name="Albert R."/>
            <person name="Binder M."/>
            <person name="Bloem J."/>
            <person name="Labutti K."/>
            <person name="Salamov A."/>
            <person name="Andreopoulos B."/>
            <person name="Baker S."/>
            <person name="Barry K."/>
            <person name="Bills G."/>
            <person name="Bluhm B."/>
            <person name="Cannon C."/>
            <person name="Castanera R."/>
            <person name="Culley D."/>
            <person name="Daum C."/>
            <person name="Ezra D."/>
            <person name="Gonzalez J."/>
            <person name="Henrissat B."/>
            <person name="Kuo A."/>
            <person name="Liang C."/>
            <person name="Lipzen A."/>
            <person name="Lutzoni F."/>
            <person name="Magnuson J."/>
            <person name="Mondo S."/>
            <person name="Nolan M."/>
            <person name="Ohm R."/>
            <person name="Pangilinan J."/>
            <person name="Park H.-J."/>
            <person name="Ramirez L."/>
            <person name="Alfaro M."/>
            <person name="Sun H."/>
            <person name="Tritt A."/>
            <person name="Yoshinaga Y."/>
            <person name="Zwiers L.-H."/>
            <person name="Turgeon B."/>
            <person name="Goodwin S."/>
            <person name="Spatafora J."/>
            <person name="Crous P."/>
            <person name="Grigoriev I."/>
        </authorList>
    </citation>
    <scope>NUCLEOTIDE SEQUENCE</scope>
    <source>
        <strain evidence="2">CBS 109.77</strain>
    </source>
</reference>
<dbReference type="AlphaFoldDB" id="A0A6A6X0J3"/>
<organism evidence="2 3">
    <name type="scientific">Melanomma pulvis-pyrius CBS 109.77</name>
    <dbReference type="NCBI Taxonomy" id="1314802"/>
    <lineage>
        <taxon>Eukaryota</taxon>
        <taxon>Fungi</taxon>
        <taxon>Dikarya</taxon>
        <taxon>Ascomycota</taxon>
        <taxon>Pezizomycotina</taxon>
        <taxon>Dothideomycetes</taxon>
        <taxon>Pleosporomycetidae</taxon>
        <taxon>Pleosporales</taxon>
        <taxon>Melanommataceae</taxon>
        <taxon>Melanomma</taxon>
    </lineage>
</organism>
<evidence type="ECO:0000256" key="1">
    <source>
        <dbReference type="SAM" id="MobiDB-lite"/>
    </source>
</evidence>
<dbReference type="EMBL" id="MU002108">
    <property type="protein sequence ID" value="KAF2789862.1"/>
    <property type="molecule type" value="Genomic_DNA"/>
</dbReference>
<keyword evidence="3" id="KW-1185">Reference proteome</keyword>
<feature type="compositionally biased region" description="Low complexity" evidence="1">
    <location>
        <begin position="315"/>
        <end position="324"/>
    </location>
</feature>
<evidence type="ECO:0000313" key="2">
    <source>
        <dbReference type="EMBL" id="KAF2789862.1"/>
    </source>
</evidence>
<feature type="region of interest" description="Disordered" evidence="1">
    <location>
        <begin position="26"/>
        <end position="81"/>
    </location>
</feature>
<feature type="region of interest" description="Disordered" evidence="1">
    <location>
        <begin position="147"/>
        <end position="170"/>
    </location>
</feature>
<sequence>MVVHGNILRKQDTDQGSIQPAIDFSHQGYASETQPSRDRIGSPDGRVSPRPSNNPTTPESPKARANIGIRRARQQSVLLKSPARLGHASRMRQIFELASFDDAAPRRDNGVVLYPQLPNISCPGSPVSPVPSTKGSKIHLPAAPEAEVVLQQPPRSPFSSSESWSGDSDYLVKAPPPAPSPPTLFQPINDWLAMVSSDSSFTHDADPNFSACAFSDAEPVLPDQKQLRDLDTFDSGEMASQSPDAISHNWPQMSPQTSNVHLNPHSPLKDIANRHRPTKTSSPQKSYELDDGGVEISPFNPNVCTARGPSRYHNLQSSRSSRQPLRPPGETPCSPIRCKVDRAGHKTPEPVSETREQNAKTSRGLGNARKATRFWRPRGTANVSGGVDLTMKSKAREMIRWGAQ</sequence>
<accession>A0A6A6X0J3</accession>
<dbReference type="OrthoDB" id="3801515at2759"/>
<gene>
    <name evidence="2" type="ORF">K505DRAFT_365223</name>
</gene>